<keyword evidence="1" id="KW-0285">Flavoprotein</keyword>
<feature type="active site" description="Involved in ionization of N3 of dUMP, leading to its activation" evidence="1">
    <location>
        <position position="198"/>
    </location>
</feature>
<dbReference type="CDD" id="cd20175">
    <property type="entry name" value="ThyX"/>
    <property type="match status" value="1"/>
</dbReference>
<dbReference type="GO" id="GO:0070402">
    <property type="term" value="F:NADPH binding"/>
    <property type="evidence" value="ECO:0007669"/>
    <property type="project" value="TreeGrafter"/>
</dbReference>
<dbReference type="InterPro" id="IPR003669">
    <property type="entry name" value="Thymidylate_synthase_ThyX"/>
</dbReference>
<evidence type="ECO:0000313" key="2">
    <source>
        <dbReference type="EMBL" id="TWT56988.1"/>
    </source>
</evidence>
<protein>
    <recommendedName>
        <fullName evidence="1">Flavin-dependent thymidylate synthase</fullName>
        <shortName evidence="1">FDTS</shortName>
        <ecNumber evidence="1">2.1.1.148</ecNumber>
    </recommendedName>
    <alternativeName>
        <fullName evidence="1">FAD-dependent thymidylate synthase</fullName>
    </alternativeName>
    <alternativeName>
        <fullName evidence="1">Thymidylate synthase ThyX</fullName>
        <shortName evidence="1">TS</shortName>
        <shortName evidence="1">TSase</shortName>
    </alternativeName>
</protein>
<comment type="similarity">
    <text evidence="1">Belongs to the thymidylate synthase ThyX family.</text>
</comment>
<comment type="catalytic activity">
    <reaction evidence="1">
        <text>dUMP + (6R)-5,10-methylene-5,6,7,8-tetrahydrofolate + NADPH + H(+) = dTMP + (6S)-5,6,7,8-tetrahydrofolate + NADP(+)</text>
        <dbReference type="Rhea" id="RHEA:29043"/>
        <dbReference type="ChEBI" id="CHEBI:15378"/>
        <dbReference type="ChEBI" id="CHEBI:15636"/>
        <dbReference type="ChEBI" id="CHEBI:57453"/>
        <dbReference type="ChEBI" id="CHEBI:57783"/>
        <dbReference type="ChEBI" id="CHEBI:58349"/>
        <dbReference type="ChEBI" id="CHEBI:63528"/>
        <dbReference type="ChEBI" id="CHEBI:246422"/>
        <dbReference type="EC" id="2.1.1.148"/>
    </reaction>
</comment>
<dbReference type="EC" id="2.1.1.148" evidence="1"/>
<feature type="binding site" evidence="1">
    <location>
        <position position="68"/>
    </location>
    <ligand>
        <name>FAD</name>
        <dbReference type="ChEBI" id="CHEBI:57692"/>
        <note>ligand shared between neighboring subunits</note>
    </ligand>
</feature>
<evidence type="ECO:0000256" key="1">
    <source>
        <dbReference type="HAMAP-Rule" id="MF_01408"/>
    </source>
</evidence>
<keyword evidence="3" id="KW-1185">Reference proteome</keyword>
<comment type="caution">
    <text evidence="2">The sequence shown here is derived from an EMBL/GenBank/DDBJ whole genome shotgun (WGS) entry which is preliminary data.</text>
</comment>
<dbReference type="PANTHER" id="PTHR34934">
    <property type="entry name" value="FLAVIN-DEPENDENT THYMIDYLATE SYNTHASE"/>
    <property type="match status" value="1"/>
</dbReference>
<dbReference type="OrthoDB" id="9774464at2"/>
<keyword evidence="1 2" id="KW-0489">Methyltransferase</keyword>
<dbReference type="HAMAP" id="MF_01408">
    <property type="entry name" value="ThyX"/>
    <property type="match status" value="1"/>
</dbReference>
<dbReference type="SUPFAM" id="SSF69796">
    <property type="entry name" value="Thymidylate synthase-complementing protein Thy1"/>
    <property type="match status" value="1"/>
</dbReference>
<feature type="binding site" description="in other chain" evidence="1">
    <location>
        <position position="171"/>
    </location>
    <ligand>
        <name>dUMP</name>
        <dbReference type="ChEBI" id="CHEBI:246422"/>
        <note>ligand shared between dimeric partners</note>
    </ligand>
</feature>
<organism evidence="2 3">
    <name type="scientific">Thalassoglobus neptunius</name>
    <dbReference type="NCBI Taxonomy" id="1938619"/>
    <lineage>
        <taxon>Bacteria</taxon>
        <taxon>Pseudomonadati</taxon>
        <taxon>Planctomycetota</taxon>
        <taxon>Planctomycetia</taxon>
        <taxon>Planctomycetales</taxon>
        <taxon>Planctomycetaceae</taxon>
        <taxon>Thalassoglobus</taxon>
    </lineage>
</organism>
<dbReference type="GO" id="GO:0032259">
    <property type="term" value="P:methylation"/>
    <property type="evidence" value="ECO:0007669"/>
    <property type="project" value="UniProtKB-KW"/>
</dbReference>
<proteinExistence type="inferred from homology"/>
<reference evidence="2 3" key="1">
    <citation type="submission" date="2019-02" db="EMBL/GenBank/DDBJ databases">
        <title>Deep-cultivation of Planctomycetes and their phenomic and genomic characterization uncovers novel biology.</title>
        <authorList>
            <person name="Wiegand S."/>
            <person name="Jogler M."/>
            <person name="Boedeker C."/>
            <person name="Pinto D."/>
            <person name="Vollmers J."/>
            <person name="Rivas-Marin E."/>
            <person name="Kohn T."/>
            <person name="Peeters S.H."/>
            <person name="Heuer A."/>
            <person name="Rast P."/>
            <person name="Oberbeckmann S."/>
            <person name="Bunk B."/>
            <person name="Jeske O."/>
            <person name="Meyerdierks A."/>
            <person name="Storesund J.E."/>
            <person name="Kallscheuer N."/>
            <person name="Luecker S."/>
            <person name="Lage O.M."/>
            <person name="Pohl T."/>
            <person name="Merkel B.J."/>
            <person name="Hornburger P."/>
            <person name="Mueller R.-W."/>
            <person name="Bruemmer F."/>
            <person name="Labrenz M."/>
            <person name="Spormann A.M."/>
            <person name="Op Den Camp H."/>
            <person name="Overmann J."/>
            <person name="Amann R."/>
            <person name="Jetten M.S.M."/>
            <person name="Mascher T."/>
            <person name="Medema M.H."/>
            <person name="Devos D.P."/>
            <person name="Kaster A.-K."/>
            <person name="Ovreas L."/>
            <person name="Rohde M."/>
            <person name="Galperin M.Y."/>
            <person name="Jogler C."/>
        </authorList>
    </citation>
    <scope>NUCLEOTIDE SEQUENCE [LARGE SCALE GENOMIC DNA]</scope>
    <source>
        <strain evidence="2 3">KOR42</strain>
    </source>
</reference>
<keyword evidence="1" id="KW-0545">Nucleotide biosynthesis</keyword>
<dbReference type="Gene3D" id="3.30.1360.170">
    <property type="match status" value="1"/>
</dbReference>
<keyword evidence="1" id="KW-0521">NADP</keyword>
<comment type="cofactor">
    <cofactor evidence="1">
        <name>FAD</name>
        <dbReference type="ChEBI" id="CHEBI:57692"/>
    </cofactor>
    <text evidence="1">Binds 4 FAD per tetramer. Each FAD binding site is formed by three monomers.</text>
</comment>
<keyword evidence="1 2" id="KW-0808">Transferase</keyword>
<name>A0A5C5X2D1_9PLAN</name>
<feature type="binding site" description="in other chain" evidence="1">
    <location>
        <begin position="99"/>
        <end position="103"/>
    </location>
    <ligand>
        <name>dUMP</name>
        <dbReference type="ChEBI" id="CHEBI:246422"/>
        <note>ligand shared between dimeric partners</note>
    </ligand>
</feature>
<dbReference type="UniPathway" id="UPA00575"/>
<dbReference type="AlphaFoldDB" id="A0A5C5X2D1"/>
<dbReference type="NCBIfam" id="TIGR02170">
    <property type="entry name" value="thyX"/>
    <property type="match status" value="1"/>
</dbReference>
<comment type="subunit">
    <text evidence="1">Homotetramer.</text>
</comment>
<feature type="binding site" evidence="1">
    <location>
        <begin position="91"/>
        <end position="93"/>
    </location>
    <ligand>
        <name>FAD</name>
        <dbReference type="ChEBI" id="CHEBI:57692"/>
        <note>ligand shared between neighboring subunits</note>
    </ligand>
</feature>
<dbReference type="Proteomes" id="UP000317243">
    <property type="component" value="Unassembled WGS sequence"/>
</dbReference>
<comment type="function">
    <text evidence="1">Catalyzes the reductive methylation of 2'-deoxyuridine-5'-monophosphate (dUMP) to 2'-deoxythymidine-5'-monophosphate (dTMP) while utilizing 5,10-methylenetetrahydrofolate (mTHF) as the methyl donor, and NADPH and FADH(2) as the reductant.</text>
</comment>
<dbReference type="PROSITE" id="PS51331">
    <property type="entry name" value="THYX"/>
    <property type="match status" value="1"/>
</dbReference>
<dbReference type="GO" id="GO:0050797">
    <property type="term" value="F:thymidylate synthase (FAD) activity"/>
    <property type="evidence" value="ECO:0007669"/>
    <property type="project" value="UniProtKB-UniRule"/>
</dbReference>
<dbReference type="GO" id="GO:0050660">
    <property type="term" value="F:flavin adenine dinucleotide binding"/>
    <property type="evidence" value="ECO:0007669"/>
    <property type="project" value="UniProtKB-UniRule"/>
</dbReference>
<dbReference type="GO" id="GO:0006231">
    <property type="term" value="P:dTMP biosynthetic process"/>
    <property type="evidence" value="ECO:0007669"/>
    <property type="project" value="UniProtKB-UniRule"/>
</dbReference>
<feature type="binding site" evidence="1">
    <location>
        <begin position="187"/>
        <end position="189"/>
    </location>
    <ligand>
        <name>FAD</name>
        <dbReference type="ChEBI" id="CHEBI:57692"/>
        <note>ligand shared between neighboring subunits</note>
    </ligand>
</feature>
<dbReference type="GO" id="GO:0006235">
    <property type="term" value="P:dTTP biosynthetic process"/>
    <property type="evidence" value="ECO:0007669"/>
    <property type="project" value="UniProtKB-UniRule"/>
</dbReference>
<dbReference type="Pfam" id="PF02511">
    <property type="entry name" value="Thy1"/>
    <property type="match status" value="1"/>
</dbReference>
<dbReference type="InterPro" id="IPR036098">
    <property type="entry name" value="Thymidylate_synthase_ThyX_sf"/>
</dbReference>
<feature type="binding site" evidence="1">
    <location>
        <position position="193"/>
    </location>
    <ligand>
        <name>FAD</name>
        <dbReference type="ChEBI" id="CHEBI:57692"/>
        <note>ligand shared between neighboring subunits</note>
    </ligand>
</feature>
<keyword evidence="1" id="KW-0274">FAD</keyword>
<evidence type="ECO:0000313" key="3">
    <source>
        <dbReference type="Proteomes" id="UP000317243"/>
    </source>
</evidence>
<feature type="binding site" evidence="1">
    <location>
        <position position="198"/>
    </location>
    <ligand>
        <name>dUMP</name>
        <dbReference type="ChEBI" id="CHEBI:246422"/>
        <note>ligand shared between dimeric partners</note>
    </ligand>
</feature>
<dbReference type="PANTHER" id="PTHR34934:SF1">
    <property type="entry name" value="FLAVIN-DEPENDENT THYMIDYLATE SYNTHASE"/>
    <property type="match status" value="1"/>
</dbReference>
<sequence length="306" mass="35088">MSANASEIDRLRWEKFPVLNDGFVCLVDCMGDDGSIVQAARVSYGAGTRKVSDDRTLIRYLLRHRHTTPFEMAEIKLLVRSPMDCWRQWIRHRTANVNEYSTRYSVAIDSAQTTAPDEWRTQATVNRQGSAGFLDEKAGAELTAAEAEFQAASRKLYQERIDAGIAREQARKDLPLSTYTEAYWKVDLHNLLHFLALRMDSHAQLEIRQYATTIGEKIVQPLFPIAWEAFQDYRQNAMFLTGLDVEVIQRLNEYASANELTAPYDLAVFLECQHPSWKELSRSRERDECRQKLTQMGLLAKTSENG</sequence>
<gene>
    <name evidence="2" type="primary">thyX_1</name>
    <name evidence="1" type="synonym">thyX</name>
    <name evidence="2" type="ORF">KOR42_03440</name>
</gene>
<comment type="pathway">
    <text evidence="1">Pyrimidine metabolism; dTTP biosynthesis.</text>
</comment>
<feature type="binding site" evidence="1">
    <location>
        <position position="99"/>
    </location>
    <ligand>
        <name>FAD</name>
        <dbReference type="ChEBI" id="CHEBI:57692"/>
        <note>ligand shared between neighboring subunits</note>
    </ligand>
</feature>
<dbReference type="GO" id="GO:0004799">
    <property type="term" value="F:thymidylate synthase activity"/>
    <property type="evidence" value="ECO:0007669"/>
    <property type="project" value="TreeGrafter"/>
</dbReference>
<dbReference type="EMBL" id="SIHI01000001">
    <property type="protein sequence ID" value="TWT56988.1"/>
    <property type="molecule type" value="Genomic_DNA"/>
</dbReference>
<feature type="binding site" evidence="1">
    <location>
        <begin position="88"/>
        <end position="91"/>
    </location>
    <ligand>
        <name>dUMP</name>
        <dbReference type="ChEBI" id="CHEBI:246422"/>
        <note>ligand shared between dimeric partners</note>
    </ligand>
</feature>
<accession>A0A5C5X2D1</accession>
<dbReference type="RefSeq" id="WP_146506881.1">
    <property type="nucleotide sequence ID" value="NZ_SIHI01000001.1"/>
</dbReference>